<sequence>MFTGATDDELALASRTTSGQWTLLRWRPFATQPVLTFATFDAYPSWVAFDSQRAIVYSEDEGTIVTWPRVDKATPSTILTNVPSSSATALASDGTNLVIRSQTALSTCAIADCENTLRPIQTPTTFTKARYLFIDQSWAYFFHSKSDSGPMTLVRVPR</sequence>
<dbReference type="AlphaFoldDB" id="A0A0K1PK04"/>
<accession>A0A0K1PK04</accession>
<reference evidence="1 2" key="1">
    <citation type="submission" date="2015-08" db="EMBL/GenBank/DDBJ databases">
        <authorList>
            <person name="Babu N.S."/>
            <person name="Beckwith C.J."/>
            <person name="Beseler K.G."/>
            <person name="Brison A."/>
            <person name="Carone J.V."/>
            <person name="Caskin T.P."/>
            <person name="Diamond M."/>
            <person name="Durham M.E."/>
            <person name="Foxe J.M."/>
            <person name="Go M."/>
            <person name="Henderson B.A."/>
            <person name="Jones I.B."/>
            <person name="McGettigan J.A."/>
            <person name="Micheletti S.J."/>
            <person name="Nasrallah M.E."/>
            <person name="Ortiz D."/>
            <person name="Piller C.R."/>
            <person name="Privatt S.R."/>
            <person name="Schneider S.L."/>
            <person name="Sharp S."/>
            <person name="Smith T.C."/>
            <person name="Stanton J.D."/>
            <person name="Ullery H.E."/>
            <person name="Wilson R.J."/>
            <person name="Serrano M.G."/>
            <person name="Buck G."/>
            <person name="Lee V."/>
            <person name="Wang Y."/>
            <person name="Carvalho R."/>
            <person name="Voegtly L."/>
            <person name="Shi R."/>
            <person name="Duckworth R."/>
            <person name="Johnson A."/>
            <person name="Loviza R."/>
            <person name="Walstead R."/>
            <person name="Shah Z."/>
            <person name="Kiflezghi M."/>
            <person name="Wade K."/>
            <person name="Ball S.L."/>
            <person name="Bradley K.W."/>
            <person name="Asai D.J."/>
            <person name="Bowman C.A."/>
            <person name="Russell D.A."/>
            <person name="Pope W.H."/>
            <person name="Jacobs-Sera D."/>
            <person name="Hendrix R.W."/>
            <person name="Hatfull G.F."/>
        </authorList>
    </citation>
    <scope>NUCLEOTIDE SEQUENCE [LARGE SCALE GENOMIC DNA]</scope>
    <source>
        <strain evidence="1 2">DSM 27648</strain>
    </source>
</reference>
<evidence type="ECO:0000313" key="1">
    <source>
        <dbReference type="EMBL" id="AKU93873.1"/>
    </source>
</evidence>
<evidence type="ECO:0000313" key="2">
    <source>
        <dbReference type="Proteomes" id="UP000064967"/>
    </source>
</evidence>
<keyword evidence="2" id="KW-1185">Reference proteome</keyword>
<dbReference type="STRING" id="1391654.AKJ09_00537"/>
<dbReference type="KEGG" id="llu:AKJ09_00537"/>
<dbReference type="EMBL" id="CP012333">
    <property type="protein sequence ID" value="AKU93873.1"/>
    <property type="molecule type" value="Genomic_DNA"/>
</dbReference>
<dbReference type="SUPFAM" id="SSF63829">
    <property type="entry name" value="Calcium-dependent phosphotriesterase"/>
    <property type="match status" value="1"/>
</dbReference>
<proteinExistence type="predicted"/>
<dbReference type="Proteomes" id="UP000064967">
    <property type="component" value="Chromosome"/>
</dbReference>
<gene>
    <name evidence="1" type="ORF">AKJ09_00537</name>
</gene>
<protein>
    <submittedName>
        <fullName evidence="1">Uncharacterized protein</fullName>
    </submittedName>
</protein>
<organism evidence="1 2">
    <name type="scientific">Labilithrix luteola</name>
    <dbReference type="NCBI Taxonomy" id="1391654"/>
    <lineage>
        <taxon>Bacteria</taxon>
        <taxon>Pseudomonadati</taxon>
        <taxon>Myxococcota</taxon>
        <taxon>Polyangia</taxon>
        <taxon>Polyangiales</taxon>
        <taxon>Labilitrichaceae</taxon>
        <taxon>Labilithrix</taxon>
    </lineage>
</organism>
<name>A0A0K1PK04_9BACT</name>